<dbReference type="Proteomes" id="UP000838878">
    <property type="component" value="Chromosome 9"/>
</dbReference>
<feature type="non-terminal residue" evidence="1">
    <location>
        <position position="111"/>
    </location>
</feature>
<accession>A0A8J9VPP6</accession>
<keyword evidence="2" id="KW-1185">Reference proteome</keyword>
<dbReference type="EMBL" id="OV170229">
    <property type="protein sequence ID" value="CAH0731030.1"/>
    <property type="molecule type" value="Genomic_DNA"/>
</dbReference>
<evidence type="ECO:0000313" key="2">
    <source>
        <dbReference type="Proteomes" id="UP000838878"/>
    </source>
</evidence>
<proteinExistence type="predicted"/>
<dbReference type="AlphaFoldDB" id="A0A8J9VPP6"/>
<reference evidence="1" key="1">
    <citation type="submission" date="2021-12" db="EMBL/GenBank/DDBJ databases">
        <authorList>
            <person name="Martin H S."/>
        </authorList>
    </citation>
    <scope>NUCLEOTIDE SEQUENCE</scope>
</reference>
<dbReference type="OrthoDB" id="2430314at2759"/>
<gene>
    <name evidence="1" type="ORF">BINO364_LOCUS15943</name>
</gene>
<sequence length="111" mass="12825">MAAFVRKYLKHYSVCLERKGHSGPKQVLSAIRTWARGEIQDDARDLSEMSQPTISLVCKQVALALVAHRDQWIKMPQSDIEQNKVIAEFYSICGFRQERIQFYKCISCVKC</sequence>
<name>A0A8J9VPP6_9NEOP</name>
<evidence type="ECO:0000313" key="1">
    <source>
        <dbReference type="EMBL" id="CAH0731030.1"/>
    </source>
</evidence>
<organism evidence="1 2">
    <name type="scientific">Brenthis ino</name>
    <name type="common">lesser marbled fritillary</name>
    <dbReference type="NCBI Taxonomy" id="405034"/>
    <lineage>
        <taxon>Eukaryota</taxon>
        <taxon>Metazoa</taxon>
        <taxon>Ecdysozoa</taxon>
        <taxon>Arthropoda</taxon>
        <taxon>Hexapoda</taxon>
        <taxon>Insecta</taxon>
        <taxon>Pterygota</taxon>
        <taxon>Neoptera</taxon>
        <taxon>Endopterygota</taxon>
        <taxon>Lepidoptera</taxon>
        <taxon>Glossata</taxon>
        <taxon>Ditrysia</taxon>
        <taxon>Papilionoidea</taxon>
        <taxon>Nymphalidae</taxon>
        <taxon>Heliconiinae</taxon>
        <taxon>Argynnini</taxon>
        <taxon>Brenthis</taxon>
    </lineage>
</organism>
<protein>
    <submittedName>
        <fullName evidence="1">Uncharacterized protein</fullName>
    </submittedName>
</protein>